<dbReference type="CAZy" id="GT4">
    <property type="family name" value="Glycosyltransferase Family 4"/>
</dbReference>
<sequence length="389" mass="44112">MALRNQSKQLHQKSNALNNRKKSTMNITYDVVKTAGYSGNLTYTKDLISALALHFPDNRYRLLTQLNKKKDVEAFFGKNNSFEYRNILLNERMLGEKGRPFFQAINLSVLREAANHTDMYHATNPTHFPDGIKNGVVTLHDLIALLPESWASVDSRTFYHKKISSILQQAKLVFTVSEFTRSDAQHYFPKYADKYVATPLAANPAFRQISTNRNFLLQYGIADPLKPYLLYVGEIQPRKNIEGLLRAFEALPSALQHELQIIIVGHAKRKENLTLFHDAINDMKSRAPVYHLRNVPLVDLVKLYNAAHAFVYLSFYEGFGLPIIEAMSCGCPVLTSKTTSLGEVAADAALTIDPRDHEEITEALKQLLEEGETRKKLIEKGLLRAQEFS</sequence>
<dbReference type="AlphaFoldDB" id="A1BDD9"/>
<dbReference type="GO" id="GO:0016757">
    <property type="term" value="F:glycosyltransferase activity"/>
    <property type="evidence" value="ECO:0007669"/>
    <property type="project" value="InterPro"/>
</dbReference>
<keyword evidence="1 3" id="KW-0808">Transferase</keyword>
<dbReference type="eggNOG" id="COG0438">
    <property type="taxonomic scope" value="Bacteria"/>
</dbReference>
<evidence type="ECO:0000256" key="1">
    <source>
        <dbReference type="ARBA" id="ARBA00022679"/>
    </source>
</evidence>
<dbReference type="Proteomes" id="UP000008701">
    <property type="component" value="Chromosome"/>
</dbReference>
<name>A1BDD9_CHLPD</name>
<dbReference type="EMBL" id="CP000492">
    <property type="protein sequence ID" value="ABL64416.1"/>
    <property type="molecule type" value="Genomic_DNA"/>
</dbReference>
<organism evidence="3 4">
    <name type="scientific">Chlorobium phaeobacteroides (strain DSM 266 / SMG 266 / 2430)</name>
    <dbReference type="NCBI Taxonomy" id="290317"/>
    <lineage>
        <taxon>Bacteria</taxon>
        <taxon>Pseudomonadati</taxon>
        <taxon>Chlorobiota</taxon>
        <taxon>Chlorobiia</taxon>
        <taxon>Chlorobiales</taxon>
        <taxon>Chlorobiaceae</taxon>
        <taxon>Chlorobium/Pelodictyon group</taxon>
        <taxon>Chlorobium</taxon>
    </lineage>
</organism>
<evidence type="ECO:0000259" key="2">
    <source>
        <dbReference type="Pfam" id="PF00534"/>
    </source>
</evidence>
<evidence type="ECO:0000313" key="4">
    <source>
        <dbReference type="Proteomes" id="UP000008701"/>
    </source>
</evidence>
<reference evidence="3 4" key="1">
    <citation type="submission" date="2006-12" db="EMBL/GenBank/DDBJ databases">
        <title>Complete sequence of Chlorobium phaeobacteroides DSM 266.</title>
        <authorList>
            <consortium name="US DOE Joint Genome Institute"/>
            <person name="Copeland A."/>
            <person name="Lucas S."/>
            <person name="Lapidus A."/>
            <person name="Barry K."/>
            <person name="Detter J.C."/>
            <person name="Glavina del Rio T."/>
            <person name="Hammon N."/>
            <person name="Israni S."/>
            <person name="Pitluck S."/>
            <person name="Goltsman E."/>
            <person name="Schmutz J."/>
            <person name="Larimer F."/>
            <person name="Land M."/>
            <person name="Hauser L."/>
            <person name="Mikhailova N."/>
            <person name="Li T."/>
            <person name="Overmann J."/>
            <person name="Bryant D.A."/>
            <person name="Richardson P."/>
        </authorList>
    </citation>
    <scope>NUCLEOTIDE SEQUENCE [LARGE SCALE GENOMIC DNA]</scope>
    <source>
        <strain evidence="3 4">DSM 266</strain>
    </source>
</reference>
<dbReference type="SUPFAM" id="SSF53756">
    <property type="entry name" value="UDP-Glycosyltransferase/glycogen phosphorylase"/>
    <property type="match status" value="1"/>
</dbReference>
<dbReference type="InterPro" id="IPR001296">
    <property type="entry name" value="Glyco_trans_1"/>
</dbReference>
<dbReference type="HOGENOM" id="CLU_009583_27_5_10"/>
<dbReference type="STRING" id="290317.Cpha266_0357"/>
<dbReference type="Pfam" id="PF00534">
    <property type="entry name" value="Glycos_transf_1"/>
    <property type="match status" value="1"/>
</dbReference>
<dbReference type="Gene3D" id="3.40.50.2000">
    <property type="entry name" value="Glycogen Phosphorylase B"/>
    <property type="match status" value="1"/>
</dbReference>
<dbReference type="RefSeq" id="WP_011744249.1">
    <property type="nucleotide sequence ID" value="NC_008639.1"/>
</dbReference>
<dbReference type="CDD" id="cd03809">
    <property type="entry name" value="GT4_MtfB-like"/>
    <property type="match status" value="1"/>
</dbReference>
<dbReference type="PANTHER" id="PTHR46401">
    <property type="entry name" value="GLYCOSYLTRANSFERASE WBBK-RELATED"/>
    <property type="match status" value="1"/>
</dbReference>
<evidence type="ECO:0000313" key="3">
    <source>
        <dbReference type="EMBL" id="ABL64416.1"/>
    </source>
</evidence>
<keyword evidence="4" id="KW-1185">Reference proteome</keyword>
<feature type="domain" description="Glycosyl transferase family 1" evidence="2">
    <location>
        <begin position="226"/>
        <end position="381"/>
    </location>
</feature>
<accession>A1BDD9</accession>
<dbReference type="PANTHER" id="PTHR46401:SF2">
    <property type="entry name" value="GLYCOSYLTRANSFERASE WBBK-RELATED"/>
    <property type="match status" value="1"/>
</dbReference>
<gene>
    <name evidence="3" type="ordered locus">Cpha266_0357</name>
</gene>
<dbReference type="KEGG" id="cph:Cpha266_0357"/>
<protein>
    <submittedName>
        <fullName evidence="3">Glycosyl transferase, group 1</fullName>
    </submittedName>
</protein>
<proteinExistence type="predicted"/>